<sequence length="177" mass="20489">MPEFELKEGMSSRLCACREYFYRFSSVIIHPYWKFAAVTNFRYVSGVLPVSIIVINKKTITVSRLIYPFDTTYHGVLLEIVKNCILKSVGEKMTSENKSNSSSLKERLEGMEKNGVKLYLNGVPSTTDYIIKNCVNEDTIYMPDYVTDEHGKVTEIRYDRISTNDAPYLKRRRGRKD</sequence>
<comment type="caution">
    <text evidence="1">The sequence shown here is derived from an EMBL/GenBank/DDBJ whole genome shotgun (WGS) entry which is preliminary data.</text>
</comment>
<organism evidence="1 2">
    <name type="scientific">Parablautia muri</name>
    <dbReference type="NCBI Taxonomy" id="2320879"/>
    <lineage>
        <taxon>Bacteria</taxon>
        <taxon>Bacillati</taxon>
        <taxon>Bacillota</taxon>
        <taxon>Clostridia</taxon>
        <taxon>Lachnospirales</taxon>
        <taxon>Lachnospiraceae</taxon>
        <taxon>Parablautia</taxon>
    </lineage>
</organism>
<proteinExistence type="predicted"/>
<dbReference type="AlphaFoldDB" id="A0A9X5BIW3"/>
<dbReference type="EMBL" id="QZDT01000023">
    <property type="protein sequence ID" value="NBJ93697.1"/>
    <property type="molecule type" value="Genomic_DNA"/>
</dbReference>
<evidence type="ECO:0000313" key="2">
    <source>
        <dbReference type="Proteomes" id="UP001154420"/>
    </source>
</evidence>
<name>A0A9X5BIW3_9FIRM</name>
<protein>
    <submittedName>
        <fullName evidence="1">Uncharacterized protein</fullName>
    </submittedName>
</protein>
<accession>A0A9X5BIW3</accession>
<evidence type="ECO:0000313" key="1">
    <source>
        <dbReference type="EMBL" id="NBJ93697.1"/>
    </source>
</evidence>
<reference evidence="1" key="1">
    <citation type="submission" date="2018-09" db="EMBL/GenBank/DDBJ databases">
        <title>Murine metabolic-syndrome-specific gut microbial biobank.</title>
        <authorList>
            <person name="Liu C."/>
        </authorList>
    </citation>
    <scope>NUCLEOTIDE SEQUENCE</scope>
    <source>
        <strain evidence="1">D42-62</strain>
    </source>
</reference>
<keyword evidence="2" id="KW-1185">Reference proteome</keyword>
<dbReference type="Proteomes" id="UP001154420">
    <property type="component" value="Unassembled WGS sequence"/>
</dbReference>
<gene>
    <name evidence="1" type="ORF">D5281_14125</name>
</gene>